<evidence type="ECO:0000313" key="3">
    <source>
        <dbReference type="Proteomes" id="UP001230908"/>
    </source>
</evidence>
<evidence type="ECO:0000259" key="1">
    <source>
        <dbReference type="Pfam" id="PF09370"/>
    </source>
</evidence>
<comment type="caution">
    <text evidence="2">The sequence shown here is derived from an EMBL/GenBank/DDBJ whole genome shotgun (WGS) entry which is preliminary data.</text>
</comment>
<dbReference type="InterPro" id="IPR015813">
    <property type="entry name" value="Pyrv/PenolPyrv_kinase-like_dom"/>
</dbReference>
<dbReference type="SUPFAM" id="SSF51621">
    <property type="entry name" value="Phosphoenolpyruvate/pyruvate domain"/>
    <property type="match status" value="1"/>
</dbReference>
<dbReference type="Pfam" id="PF09370">
    <property type="entry name" value="PEP_hydrolase"/>
    <property type="match status" value="1"/>
</dbReference>
<sequence length="274" mass="29012">MTDWRSELQARIDARARSGEAFILAGAGVGLVGKAAVSAGVDAVMTYNIARFRMDGHSSLLGYLPYGDANGITLDLAARIIPAAGGTPVIAGVGAADPYRDLGRLLDQLLRLGYAGVVNTPTSGTYDGAFRAELEKAGLGYDREVEMVRICRQRGIFSLVYVFDTDDARRMAEAGADAISPHLGTTGSFSDLEEALQDAVHRTEQMARAAREIAPNIHVIAHGGPLETPAAVARVLAETSAVGYIAGSSLERIPVNEAVRASTKQFRAIRLRAS</sequence>
<dbReference type="GO" id="GO:0016787">
    <property type="term" value="F:hydrolase activity"/>
    <property type="evidence" value="ECO:0007669"/>
    <property type="project" value="UniProtKB-KW"/>
</dbReference>
<dbReference type="InterPro" id="IPR009215">
    <property type="entry name" value="TIM-br_IGPS-like"/>
</dbReference>
<keyword evidence="2" id="KW-0378">Hydrolase</keyword>
<dbReference type="PANTHER" id="PTHR31862">
    <property type="entry name" value="UPF0261 DOMAIN PROTEIN (AFU_ORTHOLOGUE AFUA_1G10120)"/>
    <property type="match status" value="1"/>
</dbReference>
<name>A0ABU0ZKG1_9ACTN</name>
<keyword evidence="3" id="KW-1185">Reference proteome</keyword>
<dbReference type="EMBL" id="JAVHUY010000023">
    <property type="protein sequence ID" value="MDQ7907542.1"/>
    <property type="molecule type" value="Genomic_DNA"/>
</dbReference>
<dbReference type="Proteomes" id="UP001230908">
    <property type="component" value="Unassembled WGS sequence"/>
</dbReference>
<dbReference type="InterPro" id="IPR051353">
    <property type="entry name" value="Tobamovirus_resist_UPF0261"/>
</dbReference>
<evidence type="ECO:0000313" key="2">
    <source>
        <dbReference type="EMBL" id="MDQ7907542.1"/>
    </source>
</evidence>
<dbReference type="PANTHER" id="PTHR31862:SF1">
    <property type="entry name" value="UPF0261 DOMAIN PROTEIN (AFU_ORTHOLOGUE AFUA_1G10120)"/>
    <property type="match status" value="1"/>
</dbReference>
<dbReference type="InterPro" id="IPR013785">
    <property type="entry name" value="Aldolase_TIM"/>
</dbReference>
<gene>
    <name evidence="2" type="ORF">RB614_23765</name>
</gene>
<feature type="domain" description="TIM-barrel" evidence="1">
    <location>
        <begin position="9"/>
        <end position="269"/>
    </location>
</feature>
<dbReference type="Gene3D" id="3.20.20.70">
    <property type="entry name" value="Aldolase class I"/>
    <property type="match status" value="1"/>
</dbReference>
<accession>A0ABU0ZKG1</accession>
<protein>
    <submittedName>
        <fullName evidence="2">Phosphoenolpyruvate hydrolase family protein</fullName>
    </submittedName>
</protein>
<organism evidence="2 3">
    <name type="scientific">Phytohabitans maris</name>
    <dbReference type="NCBI Taxonomy" id="3071409"/>
    <lineage>
        <taxon>Bacteria</taxon>
        <taxon>Bacillati</taxon>
        <taxon>Actinomycetota</taxon>
        <taxon>Actinomycetes</taxon>
        <taxon>Micromonosporales</taxon>
        <taxon>Micromonosporaceae</taxon>
    </lineage>
</organism>
<reference evidence="2 3" key="1">
    <citation type="submission" date="2023-08" db="EMBL/GenBank/DDBJ databases">
        <title>Phytohabitans sansha sp. nov., isolated from marine sediment.</title>
        <authorList>
            <person name="Zhao Y."/>
            <person name="Yi K."/>
        </authorList>
    </citation>
    <scope>NUCLEOTIDE SEQUENCE [LARGE SCALE GENOMIC DNA]</scope>
    <source>
        <strain evidence="2 3">ZYX-F-186</strain>
    </source>
</reference>
<dbReference type="RefSeq" id="WP_308714820.1">
    <property type="nucleotide sequence ID" value="NZ_JAVHUY010000023.1"/>
</dbReference>
<dbReference type="PIRSF" id="PIRSF034452">
    <property type="entry name" value="TIM-br_sig_trnsd"/>
    <property type="match status" value="1"/>
</dbReference>
<proteinExistence type="predicted"/>